<evidence type="ECO:0000313" key="9">
    <source>
        <dbReference type="EMBL" id="AMO43234.1"/>
    </source>
</evidence>
<dbReference type="KEGG" id="vg:29122732"/>
<keyword evidence="4" id="KW-0620">Polyamine biosynthesis</keyword>
<name>A0A127KMD2_9CAUD</name>
<evidence type="ECO:0000256" key="6">
    <source>
        <dbReference type="ARBA" id="ARBA00023239"/>
    </source>
</evidence>
<dbReference type="PANTHER" id="PTHR33866:SF2">
    <property type="entry name" value="S-ADENOSYLMETHIONINE DECARBOXYLASE PROENZYME"/>
    <property type="match status" value="1"/>
</dbReference>
<evidence type="ECO:0000256" key="5">
    <source>
        <dbReference type="ARBA" id="ARBA00023145"/>
    </source>
</evidence>
<keyword evidence="8" id="KW-0670">Pyruvate</keyword>
<evidence type="ECO:0000256" key="7">
    <source>
        <dbReference type="ARBA" id="ARBA00023270"/>
    </source>
</evidence>
<dbReference type="InterPro" id="IPR003826">
    <property type="entry name" value="AdoMetDC_fam_prok"/>
</dbReference>
<evidence type="ECO:0000256" key="3">
    <source>
        <dbReference type="ARBA" id="ARBA00022813"/>
    </source>
</evidence>
<dbReference type="GO" id="GO:0008295">
    <property type="term" value="P:spermidine biosynthetic process"/>
    <property type="evidence" value="ECO:0007669"/>
    <property type="project" value="InterPro"/>
</dbReference>
<dbReference type="Proteomes" id="UP000203157">
    <property type="component" value="Segment"/>
</dbReference>
<dbReference type="InterPro" id="IPR016067">
    <property type="entry name" value="S-AdoMet_deCO2ase_core"/>
</dbReference>
<dbReference type="GO" id="GO:0004014">
    <property type="term" value="F:adenosylmethionine decarboxylase activity"/>
    <property type="evidence" value="ECO:0007669"/>
    <property type="project" value="InterPro"/>
</dbReference>
<dbReference type="EMBL" id="KU594606">
    <property type="protein sequence ID" value="AMO43234.1"/>
    <property type="molecule type" value="Genomic_DNA"/>
</dbReference>
<evidence type="ECO:0000256" key="8">
    <source>
        <dbReference type="ARBA" id="ARBA00023317"/>
    </source>
</evidence>
<sequence>MGDHYLLNLFGCNPEKLDDEKFIKNLLHDSAYCAEMTVLQVVTHKFYPQGVTGIALLAESHISIHTWPEESKAAVDVYTCGIKDSKLACDIIRVQLESTNHDMEYIKR</sequence>
<keyword evidence="7" id="KW-0704">Schiff base</keyword>
<protein>
    <submittedName>
        <fullName evidence="9">S-adenosylmethionine decarboxylase proenzyme</fullName>
    </submittedName>
</protein>
<evidence type="ECO:0000313" key="10">
    <source>
        <dbReference type="Proteomes" id="UP000203157"/>
    </source>
</evidence>
<keyword evidence="5" id="KW-0865">Zymogen</keyword>
<gene>
    <name evidence="9" type="ORF">R1080702_229</name>
</gene>
<dbReference type="OrthoDB" id="16785at10239"/>
<keyword evidence="6" id="KW-0456">Lyase</keyword>
<dbReference type="Pfam" id="PF02675">
    <property type="entry name" value="AdoMet_dc"/>
    <property type="match status" value="1"/>
</dbReference>
<proteinExistence type="predicted"/>
<reference evidence="9 10" key="1">
    <citation type="submission" date="2016-01" db="EMBL/GenBank/DDBJ databases">
        <title>The genomic content and context of auxiliary metabolic genes in marine cyanophages.</title>
        <authorList>
            <person name="Marston M.F."/>
            <person name="Martiny J.B.H."/>
            <person name="Crummett L.T."/>
        </authorList>
    </citation>
    <scope>NUCLEOTIDE SEQUENCE [LARGE SCALE GENOMIC DNA]</scope>
    <source>
        <strain evidence="9">RW_108_0702</strain>
    </source>
</reference>
<dbReference type="SUPFAM" id="SSF56276">
    <property type="entry name" value="S-adenosylmethionine decarboxylase"/>
    <property type="match status" value="1"/>
</dbReference>
<dbReference type="Gene3D" id="3.60.90.10">
    <property type="entry name" value="S-adenosylmethionine decarboxylase"/>
    <property type="match status" value="1"/>
</dbReference>
<dbReference type="RefSeq" id="YP_009301727.1">
    <property type="nucleotide sequence ID" value="NC_031235.1"/>
</dbReference>
<evidence type="ECO:0000256" key="4">
    <source>
        <dbReference type="ARBA" id="ARBA00023115"/>
    </source>
</evidence>
<dbReference type="PANTHER" id="PTHR33866">
    <property type="entry name" value="S-ADENOSYLMETHIONINE DECARBOXYLASE PROENZYME"/>
    <property type="match status" value="1"/>
</dbReference>
<organism evidence="9 10">
    <name type="scientific">Cyanophage S-RIM32</name>
    <dbReference type="NCBI Taxonomy" id="1278479"/>
    <lineage>
        <taxon>Viruses</taxon>
        <taxon>Duplodnaviria</taxon>
        <taxon>Heunggongvirae</taxon>
        <taxon>Uroviricota</taxon>
        <taxon>Caudoviricetes</taxon>
        <taxon>Pantevenvirales</taxon>
        <taxon>Kyanoviridae</taxon>
        <taxon>Bristolvirus</taxon>
        <taxon>Bristolvirus rhodeisland</taxon>
    </lineage>
</organism>
<keyword evidence="3" id="KW-0068">Autocatalytic cleavage</keyword>
<evidence type="ECO:0000256" key="2">
    <source>
        <dbReference type="ARBA" id="ARBA00022793"/>
    </source>
</evidence>
<evidence type="ECO:0000256" key="1">
    <source>
        <dbReference type="ARBA" id="ARBA00001928"/>
    </source>
</evidence>
<keyword evidence="10" id="KW-1185">Reference proteome</keyword>
<dbReference type="InterPro" id="IPR017716">
    <property type="entry name" value="S-AdoMet_deCOase_pro-enz"/>
</dbReference>
<keyword evidence="2" id="KW-0210">Decarboxylase</keyword>
<dbReference type="GeneID" id="29122732"/>
<accession>A0A127KMD2</accession>
<dbReference type="NCBIfam" id="TIGR03330">
    <property type="entry name" value="SAM_DCase_Bsu"/>
    <property type="match status" value="1"/>
</dbReference>
<comment type="cofactor">
    <cofactor evidence="1">
        <name>pyruvate</name>
        <dbReference type="ChEBI" id="CHEBI:15361"/>
    </cofactor>
</comment>